<dbReference type="AlphaFoldDB" id="A0A811UA83"/>
<feature type="transmembrane region" description="Helical" evidence="1">
    <location>
        <begin position="41"/>
        <end position="64"/>
    </location>
</feature>
<protein>
    <submittedName>
        <fullName evidence="2">(Mediterranean fruit fly) hypothetical protein</fullName>
    </submittedName>
</protein>
<name>A0A811UA83_CERCA</name>
<gene>
    <name evidence="2" type="ORF">CCAP1982_LOCUS3026</name>
</gene>
<evidence type="ECO:0000313" key="2">
    <source>
        <dbReference type="EMBL" id="CAD6994265.1"/>
    </source>
</evidence>
<comment type="caution">
    <text evidence="2">The sequence shown here is derived from an EMBL/GenBank/DDBJ whole genome shotgun (WGS) entry which is preliminary data.</text>
</comment>
<keyword evidence="1" id="KW-0812">Transmembrane</keyword>
<sequence length="74" mass="8062">PLVVLTAYATALAYVQRTTERFGQVPPKKTNQPNAATNKELTHYYLSAVAAVVTTAATTLKLLLLRKLCFALLV</sequence>
<accession>A0A811UA83</accession>
<evidence type="ECO:0000313" key="3">
    <source>
        <dbReference type="Proteomes" id="UP000606786"/>
    </source>
</evidence>
<dbReference type="Proteomes" id="UP000606786">
    <property type="component" value="Unassembled WGS sequence"/>
</dbReference>
<organism evidence="2 3">
    <name type="scientific">Ceratitis capitata</name>
    <name type="common">Mediterranean fruit fly</name>
    <name type="synonym">Tephritis capitata</name>
    <dbReference type="NCBI Taxonomy" id="7213"/>
    <lineage>
        <taxon>Eukaryota</taxon>
        <taxon>Metazoa</taxon>
        <taxon>Ecdysozoa</taxon>
        <taxon>Arthropoda</taxon>
        <taxon>Hexapoda</taxon>
        <taxon>Insecta</taxon>
        <taxon>Pterygota</taxon>
        <taxon>Neoptera</taxon>
        <taxon>Endopterygota</taxon>
        <taxon>Diptera</taxon>
        <taxon>Brachycera</taxon>
        <taxon>Muscomorpha</taxon>
        <taxon>Tephritoidea</taxon>
        <taxon>Tephritidae</taxon>
        <taxon>Ceratitis</taxon>
        <taxon>Ceratitis</taxon>
    </lineage>
</organism>
<keyword evidence="3" id="KW-1185">Reference proteome</keyword>
<feature type="non-terminal residue" evidence="2">
    <location>
        <position position="1"/>
    </location>
</feature>
<evidence type="ECO:0000256" key="1">
    <source>
        <dbReference type="SAM" id="Phobius"/>
    </source>
</evidence>
<dbReference type="EMBL" id="CAJHJT010000001">
    <property type="protein sequence ID" value="CAD6994265.1"/>
    <property type="molecule type" value="Genomic_DNA"/>
</dbReference>
<keyword evidence="1" id="KW-0472">Membrane</keyword>
<reference evidence="2" key="1">
    <citation type="submission" date="2020-11" db="EMBL/GenBank/DDBJ databases">
        <authorList>
            <person name="Whitehead M."/>
        </authorList>
    </citation>
    <scope>NUCLEOTIDE SEQUENCE</scope>
    <source>
        <strain evidence="2">EGII</strain>
    </source>
</reference>
<keyword evidence="1" id="KW-1133">Transmembrane helix</keyword>
<proteinExistence type="predicted"/>